<dbReference type="InterPro" id="IPR043519">
    <property type="entry name" value="NT_sf"/>
</dbReference>
<reference evidence="1 2" key="2">
    <citation type="journal article" date="2013" name="Genome Biol. Evol.">
        <title>Genome sequencing of Giardia lamblia genotypes A2 and B isolates (DH and GS) and comparative analysis with the genomes of genotypes A1 and E (WB and Pig).</title>
        <authorList>
            <person name="Adam R.D."/>
            <person name="Dahlstrom E.W."/>
            <person name="Martens C.A."/>
            <person name="Bruno D.P."/>
            <person name="Barbian K.D."/>
            <person name="Ricklefs S.M."/>
            <person name="Hernandez M.M."/>
            <person name="Narla N.P."/>
            <person name="Patel R.B."/>
            <person name="Porcella S.F."/>
            <person name="Nash T.E."/>
        </authorList>
    </citation>
    <scope>NUCLEOTIDE SEQUENCE [LARGE SCALE GENOMIC DNA]</scope>
    <source>
        <strain evidence="1 2">DH</strain>
    </source>
</reference>
<evidence type="ECO:0000313" key="1">
    <source>
        <dbReference type="EMBL" id="ESU36280.1"/>
    </source>
</evidence>
<comment type="caution">
    <text evidence="1">The sequence shown here is derived from an EMBL/GenBank/DDBJ whole genome shotgun (WGS) entry which is preliminary data.</text>
</comment>
<dbReference type="EMBL" id="AHGT01000051">
    <property type="protein sequence ID" value="ESU36280.1"/>
    <property type="molecule type" value="Genomic_DNA"/>
</dbReference>
<protein>
    <recommendedName>
        <fullName evidence="3">Polymerase nucleotidyl transferase domain-containing protein</fullName>
    </recommendedName>
</protein>
<dbReference type="VEuPathDB" id="GiardiaDB:GL50803_0093372"/>
<proteinExistence type="predicted"/>
<name>V6TH88_GIAIN</name>
<evidence type="ECO:0000313" key="2">
    <source>
        <dbReference type="Proteomes" id="UP000018320"/>
    </source>
</evidence>
<sequence>MLSRMVSTGFHGCMAQVRSKMASRLIALKMTVEAEILERHPAREWLPKGHSYDHKKILPSLSAEICGYLQYKAPPPDRQRQVQRLLQKLEGRIRASDVFRGYISTSGPLLRVVGSYVNGTASCTSPIDVCVLIITPNSMETVADPKLWFAFSKILLNTGYTLVSTQFYQSIVRTVVVHTELPVALHFYYHGKELMNNTERAIQLFKESPSLQQLHCLIKAICRHKCIHGFTHGNISSHYIFLLIQAFALTLLPKQLTETVGSLLILFTNFISNYDESIYYADVHSGNILCEQKIHRTEPYFEVRSASSYDMHDVPYKYCVFKDTMMEISRLLRHYESPGVAAPISMVFELCGF</sequence>
<accession>V6TH88</accession>
<dbReference type="Gene3D" id="1.10.1410.10">
    <property type="match status" value="1"/>
</dbReference>
<dbReference type="VEuPathDB" id="GiardiaDB:QR46_0814"/>
<dbReference type="VEuPathDB" id="GiardiaDB:GL50581_2992"/>
<dbReference type="VEuPathDB" id="GiardiaDB:DHA2_93372"/>
<dbReference type="AlphaFoldDB" id="V6TH88"/>
<evidence type="ECO:0008006" key="3">
    <source>
        <dbReference type="Google" id="ProtNLM"/>
    </source>
</evidence>
<dbReference type="SUPFAM" id="SSF81301">
    <property type="entry name" value="Nucleotidyltransferase"/>
    <property type="match status" value="1"/>
</dbReference>
<reference evidence="2" key="1">
    <citation type="submission" date="2012-02" db="EMBL/GenBank/DDBJ databases">
        <title>Genome sequencing of Giardia lamblia Genotypes A2 and B isolates (DH and GS) and comparative analysis with the genomes of Genotypes A1 and E (WB and Pig).</title>
        <authorList>
            <person name="Adam R."/>
            <person name="Dahlstrom E."/>
            <person name="Martens C."/>
            <person name="Bruno D."/>
            <person name="Barbian K."/>
            <person name="Porcella S.F."/>
            <person name="Nash T."/>
        </authorList>
    </citation>
    <scope>NUCLEOTIDE SEQUENCE</scope>
    <source>
        <strain evidence="2">DH</strain>
    </source>
</reference>
<gene>
    <name evidence="1" type="ORF">DHA2_93372</name>
</gene>
<organism evidence="1 2">
    <name type="scientific">Giardia intestinalis</name>
    <name type="common">Giardia lamblia</name>
    <dbReference type="NCBI Taxonomy" id="5741"/>
    <lineage>
        <taxon>Eukaryota</taxon>
        <taxon>Metamonada</taxon>
        <taxon>Diplomonadida</taxon>
        <taxon>Hexamitidae</taxon>
        <taxon>Giardiinae</taxon>
        <taxon>Giardia</taxon>
    </lineage>
</organism>
<dbReference type="Proteomes" id="UP000018320">
    <property type="component" value="Unassembled WGS sequence"/>
</dbReference>